<reference evidence="1 2" key="1">
    <citation type="submission" date="2018-08" db="EMBL/GenBank/DDBJ databases">
        <title>Genome and evolution of the arbuscular mycorrhizal fungus Diversispora epigaea (formerly Glomus versiforme) and its bacterial endosymbionts.</title>
        <authorList>
            <person name="Sun X."/>
            <person name="Fei Z."/>
            <person name="Harrison M."/>
        </authorList>
    </citation>
    <scope>NUCLEOTIDE SEQUENCE [LARGE SCALE GENOMIC DNA]</scope>
    <source>
        <strain evidence="1 2">IT104</strain>
    </source>
</reference>
<dbReference type="OrthoDB" id="2448326at2759"/>
<evidence type="ECO:0000313" key="1">
    <source>
        <dbReference type="EMBL" id="RHZ88894.1"/>
    </source>
</evidence>
<gene>
    <name evidence="1" type="ORF">Glove_20g27</name>
</gene>
<comment type="caution">
    <text evidence="1">The sequence shown here is derived from an EMBL/GenBank/DDBJ whole genome shotgun (WGS) entry which is preliminary data.</text>
</comment>
<accession>A0A397JUJ3</accession>
<keyword evidence="2" id="KW-1185">Reference proteome</keyword>
<proteinExistence type="predicted"/>
<sequence length="250" mass="29021">MIIDIDNHITSFGSYYQFQKWLKELSKHEELLPEGLLFFAFDNEQKEQKNYLDRGSNTVIFHIVTKIFDISPQIQDTLDKELYNFLFEIVYLLSEEKSSITNIIDSLIASTGTNVTNMKQCPNCHQKNIKNQKQTCPKYKTRLPILAKIQKEKVTNIEDKSINHLTISTMPLTFKSCNFNNNESIAIPSNEIVDEIQLMQLHPEIREIIEKYYVVSRSGICEQHQGLNTIIKEVNKALKTLIPSVPQHHH</sequence>
<protein>
    <submittedName>
        <fullName evidence="1">Uncharacterized protein</fullName>
    </submittedName>
</protein>
<evidence type="ECO:0000313" key="2">
    <source>
        <dbReference type="Proteomes" id="UP000266861"/>
    </source>
</evidence>
<name>A0A397JUJ3_9GLOM</name>
<dbReference type="AlphaFoldDB" id="A0A397JUJ3"/>
<dbReference type="EMBL" id="PQFF01000018">
    <property type="protein sequence ID" value="RHZ88894.1"/>
    <property type="molecule type" value="Genomic_DNA"/>
</dbReference>
<dbReference type="Proteomes" id="UP000266861">
    <property type="component" value="Unassembled WGS sequence"/>
</dbReference>
<organism evidence="1 2">
    <name type="scientific">Diversispora epigaea</name>
    <dbReference type="NCBI Taxonomy" id="1348612"/>
    <lineage>
        <taxon>Eukaryota</taxon>
        <taxon>Fungi</taxon>
        <taxon>Fungi incertae sedis</taxon>
        <taxon>Mucoromycota</taxon>
        <taxon>Glomeromycotina</taxon>
        <taxon>Glomeromycetes</taxon>
        <taxon>Diversisporales</taxon>
        <taxon>Diversisporaceae</taxon>
        <taxon>Diversispora</taxon>
    </lineage>
</organism>